<dbReference type="EMBL" id="CAJJDN010000077">
    <property type="protein sequence ID" value="CAD8102236.1"/>
    <property type="molecule type" value="Genomic_DNA"/>
</dbReference>
<evidence type="ECO:0000256" key="1">
    <source>
        <dbReference type="ARBA" id="ARBA00008511"/>
    </source>
</evidence>
<protein>
    <recommendedName>
        <fullName evidence="7">Protein kintoun</fullName>
    </recommendedName>
</protein>
<comment type="caution">
    <text evidence="5">The sequence shown here is derived from an EMBL/GenBank/DDBJ whole genome shotgun (WGS) entry which is preliminary data.</text>
</comment>
<dbReference type="InterPro" id="IPR012981">
    <property type="entry name" value="PIH1_N"/>
</dbReference>
<evidence type="ECO:0000256" key="2">
    <source>
        <dbReference type="SAM" id="MobiDB-lite"/>
    </source>
</evidence>
<dbReference type="AlphaFoldDB" id="A0A8S1PGK9"/>
<dbReference type="OrthoDB" id="5135119at2759"/>
<dbReference type="PANTHER" id="PTHR22997:SF10">
    <property type="entry name" value="CHROMOSOME UNDETERMINED SCAFFOLD_56, WHOLE GENOME SHOTGUN SEQUENCE"/>
    <property type="match status" value="1"/>
</dbReference>
<feature type="domain" description="PIH1D1/2/3 CS-like" evidence="4">
    <location>
        <begin position="286"/>
        <end position="382"/>
    </location>
</feature>
<feature type="compositionally biased region" description="Basic and acidic residues" evidence="2">
    <location>
        <begin position="245"/>
        <end position="265"/>
    </location>
</feature>
<dbReference type="PANTHER" id="PTHR22997">
    <property type="entry name" value="PIH1 DOMAIN-CONTAINING PROTEIN 1"/>
    <property type="match status" value="1"/>
</dbReference>
<evidence type="ECO:0000259" key="4">
    <source>
        <dbReference type="Pfam" id="PF18201"/>
    </source>
</evidence>
<name>A0A8S1PGK9_9CILI</name>
<reference evidence="5" key="1">
    <citation type="submission" date="2021-01" db="EMBL/GenBank/DDBJ databases">
        <authorList>
            <consortium name="Genoscope - CEA"/>
            <person name="William W."/>
        </authorList>
    </citation>
    <scope>NUCLEOTIDE SEQUENCE</scope>
</reference>
<evidence type="ECO:0000313" key="5">
    <source>
        <dbReference type="EMBL" id="CAD8102236.1"/>
    </source>
</evidence>
<gene>
    <name evidence="5" type="ORF">PSON_ATCC_30995.1.T0770158</name>
</gene>
<proteinExistence type="inferred from homology"/>
<dbReference type="Proteomes" id="UP000692954">
    <property type="component" value="Unassembled WGS sequence"/>
</dbReference>
<dbReference type="Pfam" id="PF08190">
    <property type="entry name" value="PIH1"/>
    <property type="match status" value="1"/>
</dbReference>
<dbReference type="GO" id="GO:0005737">
    <property type="term" value="C:cytoplasm"/>
    <property type="evidence" value="ECO:0007669"/>
    <property type="project" value="TreeGrafter"/>
</dbReference>
<organism evidence="5 6">
    <name type="scientific">Paramecium sonneborni</name>
    <dbReference type="NCBI Taxonomy" id="65129"/>
    <lineage>
        <taxon>Eukaryota</taxon>
        <taxon>Sar</taxon>
        <taxon>Alveolata</taxon>
        <taxon>Ciliophora</taxon>
        <taxon>Intramacronucleata</taxon>
        <taxon>Oligohymenophorea</taxon>
        <taxon>Peniculida</taxon>
        <taxon>Parameciidae</taxon>
        <taxon>Paramecium</taxon>
    </lineage>
</organism>
<dbReference type="InterPro" id="IPR050734">
    <property type="entry name" value="PIH1/Kintoun_subfamily"/>
</dbReference>
<feature type="region of interest" description="Disordered" evidence="2">
    <location>
        <begin position="245"/>
        <end position="280"/>
    </location>
</feature>
<evidence type="ECO:0000313" key="6">
    <source>
        <dbReference type="Proteomes" id="UP000692954"/>
    </source>
</evidence>
<evidence type="ECO:0000259" key="3">
    <source>
        <dbReference type="Pfam" id="PF08190"/>
    </source>
</evidence>
<keyword evidence="6" id="KW-1185">Reference proteome</keyword>
<dbReference type="Pfam" id="PF18201">
    <property type="entry name" value="PIH1_CS"/>
    <property type="match status" value="1"/>
</dbReference>
<dbReference type="InterPro" id="IPR041442">
    <property type="entry name" value="PIH1D1/2/3_CS-like"/>
</dbReference>
<accession>A0A8S1PGK9</accession>
<sequence>MQIPNQHGTNPEDLKITRDEFKKIEKAMKRPEFAELMGDYMKEISDPKNREEYDQYLKQLEKESELPKGMKLIKPEPHFCVKTTIWNKQNRKHEQKFFINICSTGVLDKPQSETITQNGQTGQNWKIPYSIGKIRYDQDKKQNICNTVDVAFHPNTIGLCYKMPNFQNLVCSTALEASGKQLGERNEEISKDFKVLKHTKCKGGEPALLPVRIDKKGKLTNELDSRQGGQANAQTKLQKDINQMKEENEKTKEEEKLKQQQQKEELAEDDEDIKKESNEIESTAVSRPKFRFIYSYPVEYSDFLDSRANMSIKLPNQLACELKMFKVEAMKEIQLDLSNQALVLDVPNKYFLDIKLPYPIESNEASAKFDAKAKTLKIRAPISKEYLKIKYQEELDRIKQEQISIQNDDENQESEIKQEIQIKFIPQEPEDLKIDDQKVLVEELASSEIKDQLNQEIEVQEQKQENFLSLTFNQRQDGKLLFLIIRIKGYTKEELQIEYDENDLCILQKLIVNSIITNQFLHLKLQNNSDSLVTVDYVTDFVIIKFESKNQDNQIIIQEQEYANIPFSQFHEKLDELKNSRLRKLEQQQQKINNEELEIPYSKEQTQQPENQKKIEYIEQNNDEDDQPELKVESQQTLLNNFQQRKNIQFLRFHDIMPEIFEID</sequence>
<evidence type="ECO:0008006" key="7">
    <source>
        <dbReference type="Google" id="ProtNLM"/>
    </source>
</evidence>
<feature type="domain" description="PIH1 N-terminal" evidence="3">
    <location>
        <begin position="44"/>
        <end position="218"/>
    </location>
</feature>
<comment type="similarity">
    <text evidence="1">Belongs to the PIH1 family.</text>
</comment>